<keyword evidence="2 3" id="KW-0732">Signal</keyword>
<dbReference type="Pfam" id="PF00496">
    <property type="entry name" value="SBP_bac_5"/>
    <property type="match status" value="1"/>
</dbReference>
<feature type="chain" id="PRO_5047250245" evidence="3">
    <location>
        <begin position="26"/>
        <end position="533"/>
    </location>
</feature>
<organism evidence="5 6">
    <name type="scientific">Rubrivivax gelatinosus</name>
    <name type="common">Rhodocyclus gelatinosus</name>
    <name type="synonym">Rhodopseudomonas gelatinosa</name>
    <dbReference type="NCBI Taxonomy" id="28068"/>
    <lineage>
        <taxon>Bacteria</taxon>
        <taxon>Pseudomonadati</taxon>
        <taxon>Pseudomonadota</taxon>
        <taxon>Betaproteobacteria</taxon>
        <taxon>Burkholderiales</taxon>
        <taxon>Sphaerotilaceae</taxon>
        <taxon>Rubrivivax</taxon>
    </lineage>
</organism>
<dbReference type="PANTHER" id="PTHR30290:SF38">
    <property type="entry name" value="D,D-DIPEPTIDE-BINDING PERIPLASMIC PROTEIN DDPA-RELATED"/>
    <property type="match status" value="1"/>
</dbReference>
<dbReference type="InterPro" id="IPR000914">
    <property type="entry name" value="SBP_5_dom"/>
</dbReference>
<proteinExistence type="inferred from homology"/>
<dbReference type="Gene3D" id="3.10.105.10">
    <property type="entry name" value="Dipeptide-binding Protein, Domain 3"/>
    <property type="match status" value="1"/>
</dbReference>
<name>A0ABS1DW52_RUBGE</name>
<dbReference type="PROSITE" id="PS01040">
    <property type="entry name" value="SBP_BACTERIAL_5"/>
    <property type="match status" value="1"/>
</dbReference>
<evidence type="ECO:0000313" key="6">
    <source>
        <dbReference type="Proteomes" id="UP001041814"/>
    </source>
</evidence>
<feature type="domain" description="Solute-binding protein family 5" evidence="4">
    <location>
        <begin position="69"/>
        <end position="444"/>
    </location>
</feature>
<dbReference type="EMBL" id="NRRU01000036">
    <property type="protein sequence ID" value="MBK1713341.1"/>
    <property type="molecule type" value="Genomic_DNA"/>
</dbReference>
<dbReference type="PIRSF" id="PIRSF002741">
    <property type="entry name" value="MppA"/>
    <property type="match status" value="1"/>
</dbReference>
<evidence type="ECO:0000313" key="5">
    <source>
        <dbReference type="EMBL" id="MBK1713341.1"/>
    </source>
</evidence>
<comment type="caution">
    <text evidence="5">The sequence shown here is derived from an EMBL/GenBank/DDBJ whole genome shotgun (WGS) entry which is preliminary data.</text>
</comment>
<comment type="similarity">
    <text evidence="1">Belongs to the bacterial solute-binding protein 5 family.</text>
</comment>
<dbReference type="PANTHER" id="PTHR30290">
    <property type="entry name" value="PERIPLASMIC BINDING COMPONENT OF ABC TRANSPORTER"/>
    <property type="match status" value="1"/>
</dbReference>
<feature type="signal peptide" evidence="3">
    <location>
        <begin position="1"/>
        <end position="25"/>
    </location>
</feature>
<protein>
    <submittedName>
        <fullName evidence="5">ABC transporter substrate-binding protein</fullName>
    </submittedName>
</protein>
<dbReference type="InterPro" id="IPR023765">
    <property type="entry name" value="SBP_5_CS"/>
</dbReference>
<reference evidence="5" key="1">
    <citation type="submission" date="2017-08" db="EMBL/GenBank/DDBJ databases">
        <authorList>
            <person name="Imhoff J.F."/>
            <person name="Rahn T."/>
            <person name="Kuenzel S."/>
            <person name="Neulinger S.C."/>
        </authorList>
    </citation>
    <scope>NUCLEOTIDE SEQUENCE</scope>
    <source>
        <strain evidence="5">IM 151</strain>
    </source>
</reference>
<evidence type="ECO:0000256" key="1">
    <source>
        <dbReference type="ARBA" id="ARBA00005695"/>
    </source>
</evidence>
<accession>A0ABS1DW52</accession>
<dbReference type="Gene3D" id="3.40.190.10">
    <property type="entry name" value="Periplasmic binding protein-like II"/>
    <property type="match status" value="1"/>
</dbReference>
<dbReference type="SUPFAM" id="SSF53850">
    <property type="entry name" value="Periplasmic binding protein-like II"/>
    <property type="match status" value="1"/>
</dbReference>
<sequence>MTRYPCVRLATVAAALFALAAAAQAKTLVYCSEGSPENFTPALNTTGTSFDAARPVYDKLTHFVRGSTEVQPGLAESWTVSPDGRVFTFKLRKGVKFHSGVNGFKPTREFNADDVLFSFERQWKAEHPYAKVSGGKYDYFADMGLAQDLEALEKLDPYTVRLTLKRANVTMIANLAMDFAAIHSAEYADFLAKSNRKEQFDQVPVGTGPFSFVAYQKDAVIRYKANPAYWGAEKALVDGLVYAITPDPTARYSKLKAGECHFVVAPRPADLPEMQKDPKLQVISKPGLNVAYWAFNNQKPPFDKKDVRLAFNLAIDKATIIRDVYLGAGTAAKNLIPPTMWAYDDKIKPIPYDPAKARELLAKAGVKTPLEIDLWYMPVQRPYNPNSKRIAEMMQADLAKIGVNAKLVTFEWGEYRKRMQQGEHMTGMLGWNGDNGDPDNFFFLHGCDAARAGGQNLSKWCNKAFDERMEKARTIADQKARLKLYQEMQAIEAAEVPDMKIAHSVVYEVMRKEVTGYKQSPFFSHEFTGVGLK</sequence>
<evidence type="ECO:0000256" key="3">
    <source>
        <dbReference type="SAM" id="SignalP"/>
    </source>
</evidence>
<evidence type="ECO:0000256" key="2">
    <source>
        <dbReference type="ARBA" id="ARBA00022729"/>
    </source>
</evidence>
<gene>
    <name evidence="5" type="ORF">CKO43_11175</name>
</gene>
<dbReference type="Proteomes" id="UP001041814">
    <property type="component" value="Unassembled WGS sequence"/>
</dbReference>
<dbReference type="CDD" id="cd08493">
    <property type="entry name" value="PBP2_DppA_like"/>
    <property type="match status" value="1"/>
</dbReference>
<dbReference type="InterPro" id="IPR030678">
    <property type="entry name" value="Peptide/Ni-bd"/>
</dbReference>
<reference evidence="5" key="2">
    <citation type="journal article" date="2020" name="Microorganisms">
        <title>Osmotic Adaptation and Compatible Solute Biosynthesis of Phototrophic Bacteria as Revealed from Genome Analyses.</title>
        <authorList>
            <person name="Imhoff J.F."/>
            <person name="Rahn T."/>
            <person name="Kunzel S."/>
            <person name="Keller A."/>
            <person name="Neulinger S.C."/>
        </authorList>
    </citation>
    <scope>NUCLEOTIDE SEQUENCE</scope>
    <source>
        <strain evidence="5">IM 151</strain>
    </source>
</reference>
<dbReference type="InterPro" id="IPR039424">
    <property type="entry name" value="SBP_5"/>
</dbReference>
<dbReference type="Gene3D" id="3.90.76.10">
    <property type="entry name" value="Dipeptide-binding Protein, Domain 1"/>
    <property type="match status" value="1"/>
</dbReference>
<dbReference type="RefSeq" id="WP_200378694.1">
    <property type="nucleotide sequence ID" value="NZ_NRRU01000036.1"/>
</dbReference>
<evidence type="ECO:0000259" key="4">
    <source>
        <dbReference type="Pfam" id="PF00496"/>
    </source>
</evidence>
<keyword evidence="6" id="KW-1185">Reference proteome</keyword>